<dbReference type="PRINTS" id="PR00320">
    <property type="entry name" value="GPROTEINBRPT"/>
</dbReference>
<keyword evidence="5" id="KW-1185">Reference proteome</keyword>
<dbReference type="InterPro" id="IPR001680">
    <property type="entry name" value="WD40_rpt"/>
</dbReference>
<dbReference type="InterPro" id="IPR050505">
    <property type="entry name" value="WDR55/POC1"/>
</dbReference>
<dbReference type="InterPro" id="IPR015943">
    <property type="entry name" value="WD40/YVTN_repeat-like_dom_sf"/>
</dbReference>
<dbReference type="PANTHER" id="PTHR44019">
    <property type="entry name" value="WD REPEAT-CONTAINING PROTEIN 55"/>
    <property type="match status" value="1"/>
</dbReference>
<dbReference type="SUPFAM" id="SSF50978">
    <property type="entry name" value="WD40 repeat-like"/>
    <property type="match status" value="1"/>
</dbReference>
<dbReference type="RefSeq" id="XP_001706337.1">
    <property type="nucleotide sequence ID" value="XM_001706285.1"/>
</dbReference>
<dbReference type="InterPro" id="IPR036322">
    <property type="entry name" value="WD40_repeat_dom_sf"/>
</dbReference>
<evidence type="ECO:0000256" key="2">
    <source>
        <dbReference type="ARBA" id="ARBA00022737"/>
    </source>
</evidence>
<protein>
    <submittedName>
        <fullName evidence="4">WD40 repeat protein</fullName>
    </submittedName>
</protein>
<dbReference type="VEuPathDB" id="GiardiaDB:GL50803_4549"/>
<dbReference type="PANTHER" id="PTHR44019:SF8">
    <property type="entry name" value="POC1 CENTRIOLAR PROTEIN HOMOLOG"/>
    <property type="match status" value="1"/>
</dbReference>
<dbReference type="OMA" id="GCHNGSL"/>
<gene>
    <name evidence="4" type="ORF">GL50803_004549</name>
</gene>
<comment type="caution">
    <text evidence="4">The sequence shown here is derived from an EMBL/GenBank/DDBJ whole genome shotgun (WGS) entry which is preliminary data.</text>
</comment>
<proteinExistence type="predicted"/>
<accession>A8BKS4</accession>
<keyword evidence="2" id="KW-0677">Repeat</keyword>
<feature type="domain" description="IP5PC-F beta-propeller" evidence="3">
    <location>
        <begin position="53"/>
        <end position="159"/>
    </location>
</feature>
<organism evidence="4 5">
    <name type="scientific">Giardia intestinalis (strain ATCC 50803 / WB clone C6)</name>
    <name type="common">Giardia lamblia</name>
    <dbReference type="NCBI Taxonomy" id="184922"/>
    <lineage>
        <taxon>Eukaryota</taxon>
        <taxon>Metamonada</taxon>
        <taxon>Diplomonadida</taxon>
        <taxon>Hexamitidae</taxon>
        <taxon>Giardiinae</taxon>
        <taxon>Giardia</taxon>
    </lineage>
</organism>
<dbReference type="PROSITE" id="PS50082">
    <property type="entry name" value="WD_REPEATS_2"/>
    <property type="match status" value="2"/>
</dbReference>
<name>A8BKS4_GIAIC</name>
<dbReference type="STRING" id="184922.A8BKS4"/>
<dbReference type="GeneID" id="5699227"/>
<dbReference type="InterPro" id="IPR020472">
    <property type="entry name" value="WD40_PAC1"/>
</dbReference>
<evidence type="ECO:0000313" key="5">
    <source>
        <dbReference type="Proteomes" id="UP000001548"/>
    </source>
</evidence>
<evidence type="ECO:0000259" key="3">
    <source>
        <dbReference type="Pfam" id="PF23754"/>
    </source>
</evidence>
<dbReference type="EMBL" id="AACB03000005">
    <property type="protein sequence ID" value="KAE8301636.1"/>
    <property type="molecule type" value="Genomic_DNA"/>
</dbReference>
<dbReference type="Gene3D" id="2.130.10.10">
    <property type="entry name" value="YVTN repeat-like/Quinoprotein amine dehydrogenase"/>
    <property type="match status" value="1"/>
</dbReference>
<reference evidence="4 5" key="1">
    <citation type="journal article" date="2007" name="Science">
        <title>Genomic minimalism in the early diverging intestinal parasite Giardia lamblia.</title>
        <authorList>
            <person name="Morrison H.G."/>
            <person name="McArthur A.G."/>
            <person name="Gillin F.D."/>
            <person name="Aley S.B."/>
            <person name="Adam R.D."/>
            <person name="Olsen G.J."/>
            <person name="Best A.A."/>
            <person name="Cande W.Z."/>
            <person name="Chen F."/>
            <person name="Cipriano M.J."/>
            <person name="Davids B.J."/>
            <person name="Dawson S.C."/>
            <person name="Elmendorf H.G."/>
            <person name="Hehl A.B."/>
            <person name="Holder M.E."/>
            <person name="Huse S.M."/>
            <person name="Kim U.U."/>
            <person name="Lasek-Nesselquist E."/>
            <person name="Manning G."/>
            <person name="Nigam A."/>
            <person name="Nixon J.E."/>
            <person name="Palm D."/>
            <person name="Passamaneck N.E."/>
            <person name="Prabhu A."/>
            <person name="Reich C.I."/>
            <person name="Reiner D.S."/>
            <person name="Samuelson J."/>
            <person name="Svard S.G."/>
            <person name="Sogin M.L."/>
        </authorList>
    </citation>
    <scope>NUCLEOTIDE SEQUENCE [LARGE SCALE GENOMIC DNA]</scope>
    <source>
        <strain evidence="4 5">WB C6</strain>
    </source>
</reference>
<dbReference type="InterPro" id="IPR056454">
    <property type="entry name" value="Beta-prop_IP5PC_F"/>
</dbReference>
<dbReference type="PROSITE" id="PS50294">
    <property type="entry name" value="WD_REPEATS_REGION"/>
    <property type="match status" value="2"/>
</dbReference>
<dbReference type="HOGENOM" id="CLU_944741_0_0_1"/>
<sequence>MCAMVFLTANDSRTRYTVMKTLPDSVTVYTADTRKNVLRLNKYGGVELTTFNNVVTAMDTITSDSVVTLGCHNGSLIIWDTRSKAHSIVEGHKAAVTVLCKHPVYEVISGSDDGLIAIWDMRSFRVPVTTLSHSHAVTSLHVADSALVSTSIDGSVKVWDLIRNALLHTHAQLAPSYPIFDSALTCKQVLYTVGTDGLNLLAMRGSLQPLRVQRVEQLNSQLCHQPPFTRLLNARSALFLANHYTIMKVSDQLEIVDQYCRSTMPISETEPPPIVQLYSDHLLYSLDDKIMVRQI</sequence>
<dbReference type="Proteomes" id="UP000001548">
    <property type="component" value="Unassembled WGS sequence"/>
</dbReference>
<dbReference type="AlphaFoldDB" id="A8BKS4"/>
<dbReference type="KEGG" id="gla:GL50803_004549"/>
<evidence type="ECO:0000256" key="1">
    <source>
        <dbReference type="ARBA" id="ARBA00022574"/>
    </source>
</evidence>
<keyword evidence="1" id="KW-0853">WD repeat</keyword>
<dbReference type="PROSITE" id="PS00678">
    <property type="entry name" value="WD_REPEATS_1"/>
    <property type="match status" value="2"/>
</dbReference>
<dbReference type="InterPro" id="IPR019775">
    <property type="entry name" value="WD40_repeat_CS"/>
</dbReference>
<dbReference type="Pfam" id="PF23754">
    <property type="entry name" value="Beta-prop_IP5PC_F"/>
    <property type="match status" value="1"/>
</dbReference>
<dbReference type="SMART" id="SM00320">
    <property type="entry name" value="WD40"/>
    <property type="match status" value="3"/>
</dbReference>
<evidence type="ECO:0000313" key="4">
    <source>
        <dbReference type="EMBL" id="KAE8301636.1"/>
    </source>
</evidence>